<comment type="cofactor">
    <cofactor evidence="1">
        <name>Zn(2+)</name>
        <dbReference type="ChEBI" id="CHEBI:29105"/>
    </cofactor>
</comment>
<protein>
    <recommendedName>
        <fullName evidence="9">Regulatory protein SIR2 homolog 7</fullName>
    </recommendedName>
    <alternativeName>
        <fullName evidence="8">SIR2-like protein 7</fullName>
    </alternativeName>
</protein>
<dbReference type="FunCoup" id="Q22XN2">
    <property type="interactions" value="112"/>
</dbReference>
<evidence type="ECO:0000313" key="12">
    <source>
        <dbReference type="EMBL" id="EAR90047.1"/>
    </source>
</evidence>
<evidence type="ECO:0000256" key="9">
    <source>
        <dbReference type="ARBA" id="ARBA00043038"/>
    </source>
</evidence>
<keyword evidence="6" id="KW-0520">NAD</keyword>
<evidence type="ECO:0000256" key="3">
    <source>
        <dbReference type="ARBA" id="ARBA00022679"/>
    </source>
</evidence>
<dbReference type="eggNOG" id="KOG1905">
    <property type="taxonomic scope" value="Eukaryota"/>
</dbReference>
<keyword evidence="5 10" id="KW-0862">Zinc</keyword>
<keyword evidence="2" id="KW-0597">Phosphoprotein</keyword>
<dbReference type="InterPro" id="IPR026590">
    <property type="entry name" value="Ssirtuin_cat_dom"/>
</dbReference>
<feature type="binding site" evidence="10">
    <location>
        <position position="176"/>
    </location>
    <ligand>
        <name>Zn(2+)</name>
        <dbReference type="ChEBI" id="CHEBI:29105"/>
    </ligand>
</feature>
<dbReference type="GO" id="GO:0046872">
    <property type="term" value="F:metal ion binding"/>
    <property type="evidence" value="ECO:0007669"/>
    <property type="project" value="UniProtKB-KW"/>
</dbReference>
<dbReference type="PANTHER" id="PTHR11085:SF1">
    <property type="entry name" value="NAD-DEPENDENT PROTEIN DEACETYLASE SIRTUIN-7"/>
    <property type="match status" value="1"/>
</dbReference>
<dbReference type="GeneID" id="7826476"/>
<dbReference type="InParanoid" id="Q22XN2"/>
<dbReference type="AlphaFoldDB" id="Q22XN2"/>
<proteinExistence type="inferred from homology"/>
<evidence type="ECO:0000256" key="4">
    <source>
        <dbReference type="ARBA" id="ARBA00022723"/>
    </source>
</evidence>
<dbReference type="Pfam" id="PF02146">
    <property type="entry name" value="SIR2"/>
    <property type="match status" value="1"/>
</dbReference>
<feature type="domain" description="Deacetylase sirtuin-type" evidence="11">
    <location>
        <begin position="18"/>
        <end position="271"/>
    </location>
</feature>
<dbReference type="PROSITE" id="PS50305">
    <property type="entry name" value="SIRTUIN"/>
    <property type="match status" value="1"/>
</dbReference>
<dbReference type="GO" id="GO:0070403">
    <property type="term" value="F:NAD+ binding"/>
    <property type="evidence" value="ECO:0007669"/>
    <property type="project" value="InterPro"/>
</dbReference>
<keyword evidence="13" id="KW-1185">Reference proteome</keyword>
<feature type="binding site" evidence="10">
    <location>
        <position position="146"/>
    </location>
    <ligand>
        <name>Zn(2+)</name>
        <dbReference type="ChEBI" id="CHEBI:29105"/>
    </ligand>
</feature>
<reference evidence="13" key="1">
    <citation type="journal article" date="2006" name="PLoS Biol.">
        <title>Macronuclear genome sequence of the ciliate Tetrahymena thermophila, a model eukaryote.</title>
        <authorList>
            <person name="Eisen J.A."/>
            <person name="Coyne R.S."/>
            <person name="Wu M."/>
            <person name="Wu D."/>
            <person name="Thiagarajan M."/>
            <person name="Wortman J.R."/>
            <person name="Badger J.H."/>
            <person name="Ren Q."/>
            <person name="Amedeo P."/>
            <person name="Jones K.M."/>
            <person name="Tallon L.J."/>
            <person name="Delcher A.L."/>
            <person name="Salzberg S.L."/>
            <person name="Silva J.C."/>
            <person name="Haas B.J."/>
            <person name="Majoros W.H."/>
            <person name="Farzad M."/>
            <person name="Carlton J.M."/>
            <person name="Smith R.K. Jr."/>
            <person name="Garg J."/>
            <person name="Pearlman R.E."/>
            <person name="Karrer K.M."/>
            <person name="Sun L."/>
            <person name="Manning G."/>
            <person name="Elde N.C."/>
            <person name="Turkewitz A.P."/>
            <person name="Asai D.J."/>
            <person name="Wilkes D.E."/>
            <person name="Wang Y."/>
            <person name="Cai H."/>
            <person name="Collins K."/>
            <person name="Stewart B.A."/>
            <person name="Lee S.R."/>
            <person name="Wilamowska K."/>
            <person name="Weinberg Z."/>
            <person name="Ruzzo W.L."/>
            <person name="Wloga D."/>
            <person name="Gaertig J."/>
            <person name="Frankel J."/>
            <person name="Tsao C.-C."/>
            <person name="Gorovsky M.A."/>
            <person name="Keeling P.J."/>
            <person name="Waller R.F."/>
            <person name="Patron N.J."/>
            <person name="Cherry J.M."/>
            <person name="Stover N.A."/>
            <person name="Krieger C.J."/>
            <person name="del Toro C."/>
            <person name="Ryder H.F."/>
            <person name="Williamson S.C."/>
            <person name="Barbeau R.A."/>
            <person name="Hamilton E.P."/>
            <person name="Orias E."/>
        </authorList>
    </citation>
    <scope>NUCLEOTIDE SEQUENCE [LARGE SCALE GENOMIC DNA]</scope>
    <source>
        <strain evidence="13">SB210</strain>
    </source>
</reference>
<feature type="active site" description="Proton acceptor" evidence="10">
    <location>
        <position position="135"/>
    </location>
</feature>
<dbReference type="HOGENOM" id="CLU_023643_6_1_1"/>
<evidence type="ECO:0000256" key="1">
    <source>
        <dbReference type="ARBA" id="ARBA00001947"/>
    </source>
</evidence>
<organism evidence="12 13">
    <name type="scientific">Tetrahymena thermophila (strain SB210)</name>
    <dbReference type="NCBI Taxonomy" id="312017"/>
    <lineage>
        <taxon>Eukaryota</taxon>
        <taxon>Sar</taxon>
        <taxon>Alveolata</taxon>
        <taxon>Ciliophora</taxon>
        <taxon>Intramacronucleata</taxon>
        <taxon>Oligohymenophorea</taxon>
        <taxon>Hymenostomatida</taxon>
        <taxon>Tetrahymenina</taxon>
        <taxon>Tetrahymenidae</taxon>
        <taxon>Tetrahymena</taxon>
    </lineage>
</organism>
<dbReference type="PANTHER" id="PTHR11085">
    <property type="entry name" value="NAD-DEPENDENT PROTEIN DEACYLASE SIRTUIN-5, MITOCHONDRIAL-RELATED"/>
    <property type="match status" value="1"/>
</dbReference>
<dbReference type="KEGG" id="tet:TTHERM_01018450"/>
<evidence type="ECO:0000256" key="2">
    <source>
        <dbReference type="ARBA" id="ARBA00022553"/>
    </source>
</evidence>
<evidence type="ECO:0000256" key="7">
    <source>
        <dbReference type="ARBA" id="ARBA00038170"/>
    </source>
</evidence>
<gene>
    <name evidence="12" type="ORF">TTHERM_01018450</name>
</gene>
<dbReference type="SUPFAM" id="SSF52467">
    <property type="entry name" value="DHS-like NAD/FAD-binding domain"/>
    <property type="match status" value="1"/>
</dbReference>
<dbReference type="InterPro" id="IPR003000">
    <property type="entry name" value="Sirtuin"/>
</dbReference>
<evidence type="ECO:0000256" key="10">
    <source>
        <dbReference type="PROSITE-ProRule" id="PRU00236"/>
    </source>
</evidence>
<evidence type="ECO:0000259" key="11">
    <source>
        <dbReference type="PROSITE" id="PS50305"/>
    </source>
</evidence>
<evidence type="ECO:0000256" key="5">
    <source>
        <dbReference type="ARBA" id="ARBA00022833"/>
    </source>
</evidence>
<feature type="binding site" evidence="10">
    <location>
        <position position="143"/>
    </location>
    <ligand>
        <name>Zn(2+)</name>
        <dbReference type="ChEBI" id="CHEBI:29105"/>
    </ligand>
</feature>
<dbReference type="GO" id="GO:0005634">
    <property type="term" value="C:nucleus"/>
    <property type="evidence" value="ECO:0007669"/>
    <property type="project" value="TreeGrafter"/>
</dbReference>
<dbReference type="EMBL" id="GG662805">
    <property type="protein sequence ID" value="EAR90047.1"/>
    <property type="molecule type" value="Genomic_DNA"/>
</dbReference>
<dbReference type="InterPro" id="IPR050134">
    <property type="entry name" value="NAD-dep_sirtuin_deacylases"/>
</dbReference>
<evidence type="ECO:0000256" key="6">
    <source>
        <dbReference type="ARBA" id="ARBA00023027"/>
    </source>
</evidence>
<evidence type="ECO:0000313" key="13">
    <source>
        <dbReference type="Proteomes" id="UP000009168"/>
    </source>
</evidence>
<feature type="binding site" evidence="10">
    <location>
        <position position="171"/>
    </location>
    <ligand>
        <name>Zn(2+)</name>
        <dbReference type="ChEBI" id="CHEBI:29105"/>
    </ligand>
</feature>
<dbReference type="Gene3D" id="2.20.28.200">
    <property type="match status" value="1"/>
</dbReference>
<sequence>MDTAHKTEDEKKEYFDAPDVLEQKVTLLAEMIKTSKHFVAFTGAGISTSTGIPDFRSGINTVLPTGPGAWEKLAQKVDNKHKNIKTSMLKAIPSPTHMALVQLQKIGYLKFLISQNVDGLHRRSGFSPQHLAELHGNTNLEKCKKCGKEYLRDFRVRNAQKVHDHKTGRKCSDQKCKGDLYDSIINFGENLPEKDLNEGFAQSKKSDLHLVLGSSLRVTPAADMPATTAEKGQKLVIINLQKTPLDSVATLRINAMCDDVMKMVMKKLGLDIPEFTLERRVVLEKTGMNALTVSSQDSDDSPYDLFKQIKVDYGKIHPEQTLLKAPFNIIPKNKTFSLNLSFYGHYGEQDFNLNIDMAALSINKKVKYLIQYSPKEQKWISCKEI</sequence>
<dbReference type="STRING" id="312017.Q22XN2"/>
<dbReference type="GO" id="GO:0017136">
    <property type="term" value="F:histone deacetylase activity, NAD-dependent"/>
    <property type="evidence" value="ECO:0007669"/>
    <property type="project" value="TreeGrafter"/>
</dbReference>
<dbReference type="Gene3D" id="3.40.50.1220">
    <property type="entry name" value="TPP-binding domain"/>
    <property type="match status" value="1"/>
</dbReference>
<dbReference type="OrthoDB" id="424302at2759"/>
<accession>Q22XN2</accession>
<dbReference type="InterPro" id="IPR029035">
    <property type="entry name" value="DHS-like_NAD/FAD-binding_dom"/>
</dbReference>
<dbReference type="RefSeq" id="XP_001010292.1">
    <property type="nucleotide sequence ID" value="XM_001010292.1"/>
</dbReference>
<comment type="similarity">
    <text evidence="7">Belongs to the sirtuin family. Class IV subfamily.</text>
</comment>
<keyword evidence="3" id="KW-0808">Transferase</keyword>
<keyword evidence="4 10" id="KW-0479">Metal-binding</keyword>
<name>Q22XN2_TETTS</name>
<dbReference type="OMA" id="SNREYCK"/>
<evidence type="ECO:0000256" key="8">
    <source>
        <dbReference type="ARBA" id="ARBA00041832"/>
    </source>
</evidence>
<dbReference type="Proteomes" id="UP000009168">
    <property type="component" value="Unassembled WGS sequence"/>
</dbReference>